<evidence type="ECO:0000313" key="3">
    <source>
        <dbReference type="EMBL" id="EFJ45760.1"/>
    </source>
</evidence>
<dbReference type="GO" id="GO:0005655">
    <property type="term" value="C:nucleolar ribonuclease P complex"/>
    <property type="evidence" value="ECO:0007669"/>
    <property type="project" value="InterPro"/>
</dbReference>
<dbReference type="Pfam" id="PF08170">
    <property type="entry name" value="POPLD"/>
    <property type="match status" value="1"/>
</dbReference>
<evidence type="ECO:0000259" key="2">
    <source>
        <dbReference type="Pfam" id="PF08170"/>
    </source>
</evidence>
<dbReference type="eggNOG" id="KOG3322">
    <property type="taxonomic scope" value="Eukaryota"/>
</dbReference>
<feature type="compositionally biased region" description="Polar residues" evidence="1">
    <location>
        <begin position="565"/>
        <end position="580"/>
    </location>
</feature>
<feature type="region of interest" description="Disordered" evidence="1">
    <location>
        <begin position="1019"/>
        <end position="1054"/>
    </location>
</feature>
<dbReference type="STRING" id="3068.D8U3I0"/>
<dbReference type="EMBL" id="GL378355">
    <property type="protein sequence ID" value="EFJ45760.1"/>
    <property type="molecule type" value="Genomic_DNA"/>
</dbReference>
<name>D8U3I0_VOLCA</name>
<organism evidence="4">
    <name type="scientific">Volvox carteri f. nagariensis</name>
    <dbReference type="NCBI Taxonomy" id="3068"/>
    <lineage>
        <taxon>Eukaryota</taxon>
        <taxon>Viridiplantae</taxon>
        <taxon>Chlorophyta</taxon>
        <taxon>core chlorophytes</taxon>
        <taxon>Chlorophyceae</taxon>
        <taxon>CS clade</taxon>
        <taxon>Chlamydomonadales</taxon>
        <taxon>Volvocaceae</taxon>
        <taxon>Volvox</taxon>
    </lineage>
</organism>
<dbReference type="InterPro" id="IPR012590">
    <property type="entry name" value="POPLD_dom"/>
</dbReference>
<feature type="region of interest" description="Disordered" evidence="1">
    <location>
        <begin position="980"/>
        <end position="999"/>
    </location>
</feature>
<evidence type="ECO:0000313" key="4">
    <source>
        <dbReference type="Proteomes" id="UP000001058"/>
    </source>
</evidence>
<accession>D8U3I0</accession>
<dbReference type="InParanoid" id="D8U3I0"/>
<gene>
    <name evidence="3" type="ORF">VOLCADRAFT_93949</name>
</gene>
<feature type="compositionally biased region" description="Pro residues" evidence="1">
    <location>
        <begin position="584"/>
        <end position="593"/>
    </location>
</feature>
<dbReference type="PANTHER" id="PTHR22731:SF3">
    <property type="entry name" value="RIBONUCLEASES P_MRP PROTEIN SUBUNIT POP1"/>
    <property type="match status" value="1"/>
</dbReference>
<keyword evidence="4" id="KW-1185">Reference proteome</keyword>
<proteinExistence type="predicted"/>
<reference evidence="3 4" key="1">
    <citation type="journal article" date="2010" name="Science">
        <title>Genomic analysis of organismal complexity in the multicellular green alga Volvox carteri.</title>
        <authorList>
            <person name="Prochnik S.E."/>
            <person name="Umen J."/>
            <person name="Nedelcu A.M."/>
            <person name="Hallmann A."/>
            <person name="Miller S.M."/>
            <person name="Nishii I."/>
            <person name="Ferris P."/>
            <person name="Kuo A."/>
            <person name="Mitros T."/>
            <person name="Fritz-Laylin L.K."/>
            <person name="Hellsten U."/>
            <person name="Chapman J."/>
            <person name="Simakov O."/>
            <person name="Rensing S.A."/>
            <person name="Terry A."/>
            <person name="Pangilinan J."/>
            <person name="Kapitonov V."/>
            <person name="Jurka J."/>
            <person name="Salamov A."/>
            <person name="Shapiro H."/>
            <person name="Schmutz J."/>
            <person name="Grimwood J."/>
            <person name="Lindquist E."/>
            <person name="Lucas S."/>
            <person name="Grigoriev I.V."/>
            <person name="Schmitt R."/>
            <person name="Kirk D."/>
            <person name="Rokhsar D.S."/>
        </authorList>
    </citation>
    <scope>NUCLEOTIDE SEQUENCE [LARGE SCALE GENOMIC DNA]</scope>
    <source>
        <strain evidence="4">f. Nagariensis / Eve</strain>
    </source>
</reference>
<feature type="region of interest" description="Disordered" evidence="1">
    <location>
        <begin position="563"/>
        <end position="602"/>
    </location>
</feature>
<dbReference type="AlphaFoldDB" id="D8U3I0"/>
<dbReference type="InterPro" id="IPR039182">
    <property type="entry name" value="Pop1"/>
</dbReference>
<sequence length="1276" mass="132387">MATVAALRNLPDEVPPLLRPTNRRMRRRPGRVQLAVEASCISLDLAPEPDLSASAASGQEVLVVAAQGGYTELRMPGQAPDETPGDNVATAVAAAGPAVGSVVPGLISGPGLRRLETHVWHARRMAMESRWGHLLASHAAGRGRGSRSLLAQLRCRRRHGGLGGGRLGAGVSGGVLLHDSSYLGCVELRGHQRVLAAVLRRMSDPCHLDSLLDRPELISGAAEWALFLHRPGAFPHGPLAPVRALWLQDRPVTTTTTTATVAEEQGCSGGGKKAEEVSGRHLDSDGIDPEGWARRCVLWLWVHAAAFTDVWEALHQATAELEQVELAAEAAEAGGEDGQEDMAAPSGGGGVSIRSRCSDLRRIDVVGEAATAALARVLLPTHTHVAAAGGASSGGAMPTTMPTVAAAVAGSRSAASAYGACRGTSTSHYPSGEIGDSMLGGRVWWSFKGDCQGLDPEGPSGAPDGSGWRRHWRWPAGAVLGMTAADPRLAAPVRVGGIAMYADALAEAAGRGIYSSTDGNGGGDGGLWWLPEEELKGQMLQWPEAGDWTAGAAALWRTVPAPRQPQLQPEPSPATAVNQSADAPSPPLRPPRGPAATAAVLPPLGPNQVSAVRRTARKRLLHAGFGIRLADAPPHPPQPSRFNPCASTSSPGGVEVAGGAGISFPLLVIRRPEGRSWGTSSRASTVVRQSRSARARTAAGPGGSDLTVRVCDTAPATSLLESPGSGWSLVLPAHWVMPVWMALAFTGARPTGQSEWRQLAAHFRTPCFPYDHPYTPAGVRLNRGLAAEMAATASQRPLGRARRPTDFGPLANWSRLRQPPLLPVQPVPSALRGGAGGAGRSGGGRSEGVLQGEEGPRVGRSRQVTAVAGAAGAVEAVTVGGGDGGEVAADMDVDGDGDMQGRDGGAATWRISADGNGGCGGTEAGGGFTQWALALNKRTLQCCLLGSGKGGGQQPVAAAAAASSGLKDPETAFRHVEELDLKPPPPQQQRPVRGRQPASKDCLHGWTLRKALRLGLVKQPTQPPPPLLPPPMHQQPALAPPAAAPTPTMQWQRHPHQPQYGTVVYVALRVEGRGRCEAGAEVLGLQTTGYGTPGQGRAAGGRLVRTDMDMDSEVDMVEGSAGAAEQYVLAAAGSGSRAVAEQKVRRAMVVLGYVVSASPRGSPTYPGGLALCDAVGLASQGEGDVFRVKACSGAGGGDGTGFRGGPETRLCAWVVIRFQRGTLSLCCWYLRPAVKKSLPGVSLTQFRGPDAPHPQSGCSGKLRYIDVSVAVLYTRS</sequence>
<dbReference type="RefSeq" id="XP_002953161.1">
    <property type="nucleotide sequence ID" value="XM_002953115.1"/>
</dbReference>
<feature type="region of interest" description="Disordered" evidence="1">
    <location>
        <begin position="678"/>
        <end position="702"/>
    </location>
</feature>
<dbReference type="Proteomes" id="UP000001058">
    <property type="component" value="Unassembled WGS sequence"/>
</dbReference>
<dbReference type="KEGG" id="vcn:VOLCADRAFT_93949"/>
<feature type="domain" description="POPLD" evidence="2">
    <location>
        <begin position="726"/>
        <end position="800"/>
    </location>
</feature>
<dbReference type="PANTHER" id="PTHR22731">
    <property type="entry name" value="RIBONUCLEASES P/MRP PROTEIN SUBUNIT POP1"/>
    <property type="match status" value="1"/>
</dbReference>
<dbReference type="GO" id="GO:0000172">
    <property type="term" value="C:ribonuclease MRP complex"/>
    <property type="evidence" value="ECO:0007669"/>
    <property type="project" value="InterPro"/>
</dbReference>
<feature type="compositionally biased region" description="Gly residues" evidence="1">
    <location>
        <begin position="833"/>
        <end position="846"/>
    </location>
</feature>
<evidence type="ECO:0000256" key="1">
    <source>
        <dbReference type="SAM" id="MobiDB-lite"/>
    </source>
</evidence>
<feature type="compositionally biased region" description="Low complexity" evidence="1">
    <location>
        <begin position="679"/>
        <end position="699"/>
    </location>
</feature>
<feature type="compositionally biased region" description="Pro residues" evidence="1">
    <location>
        <begin position="1021"/>
        <end position="1044"/>
    </location>
</feature>
<feature type="region of interest" description="Disordered" evidence="1">
    <location>
        <begin position="331"/>
        <end position="350"/>
    </location>
</feature>
<feature type="region of interest" description="Disordered" evidence="1">
    <location>
        <begin position="793"/>
        <end position="814"/>
    </location>
</feature>
<dbReference type="OrthoDB" id="442863at2759"/>
<feature type="region of interest" description="Disordered" evidence="1">
    <location>
        <begin position="826"/>
        <end position="860"/>
    </location>
</feature>
<dbReference type="GeneID" id="9622168"/>
<dbReference type="GO" id="GO:0001682">
    <property type="term" value="P:tRNA 5'-leader removal"/>
    <property type="evidence" value="ECO:0007669"/>
    <property type="project" value="InterPro"/>
</dbReference>
<protein>
    <recommendedName>
        <fullName evidence="2">POPLD domain-containing protein</fullName>
    </recommendedName>
</protein>